<dbReference type="Pfam" id="PF01191">
    <property type="entry name" value="RNA_pol_Rpb5_C"/>
    <property type="match status" value="1"/>
</dbReference>
<organism evidence="5 7">
    <name type="scientific">Thermoproteota archaeon</name>
    <dbReference type="NCBI Taxonomy" id="2056631"/>
    <lineage>
        <taxon>Archaea</taxon>
        <taxon>Thermoproteota</taxon>
    </lineage>
</organism>
<evidence type="ECO:0000313" key="4">
    <source>
        <dbReference type="EMBL" id="RZN56797.1"/>
    </source>
</evidence>
<dbReference type="GO" id="GO:0003899">
    <property type="term" value="F:DNA-directed RNA polymerase activity"/>
    <property type="evidence" value="ECO:0007669"/>
    <property type="project" value="UniProtKB-UniRule"/>
</dbReference>
<dbReference type="Proteomes" id="UP000317265">
    <property type="component" value="Unassembled WGS sequence"/>
</dbReference>
<keyword evidence="2 5" id="KW-0808">Transferase</keyword>
<dbReference type="HAMAP" id="MF_00025">
    <property type="entry name" value="RNApol_Rpo5_RPB5"/>
    <property type="match status" value="1"/>
</dbReference>
<protein>
    <recommendedName>
        <fullName evidence="2">DNA-directed RNA polymerase subunit Rpo5</fullName>
        <ecNumber evidence="2">2.7.7.6</ecNumber>
    </recommendedName>
    <alternativeName>
        <fullName evidence="2">DNA-directed RNA polymerase subunit H</fullName>
    </alternativeName>
</protein>
<dbReference type="InterPro" id="IPR000783">
    <property type="entry name" value="RNA_pol_subH/Rpb5_C"/>
</dbReference>
<dbReference type="GO" id="GO:0003677">
    <property type="term" value="F:DNA binding"/>
    <property type="evidence" value="ECO:0007669"/>
    <property type="project" value="InterPro"/>
</dbReference>
<proteinExistence type="inferred from homology"/>
<dbReference type="EC" id="2.7.7.6" evidence="2"/>
<comment type="catalytic activity">
    <reaction evidence="2">
        <text>RNA(n) + a ribonucleoside 5'-triphosphate = RNA(n+1) + diphosphate</text>
        <dbReference type="Rhea" id="RHEA:21248"/>
        <dbReference type="Rhea" id="RHEA-COMP:14527"/>
        <dbReference type="Rhea" id="RHEA-COMP:17342"/>
        <dbReference type="ChEBI" id="CHEBI:33019"/>
        <dbReference type="ChEBI" id="CHEBI:61557"/>
        <dbReference type="ChEBI" id="CHEBI:140395"/>
        <dbReference type="EC" id="2.7.7.6"/>
    </reaction>
</comment>
<dbReference type="EMBL" id="RXIH01000017">
    <property type="protein sequence ID" value="RZN56797.1"/>
    <property type="molecule type" value="Genomic_DNA"/>
</dbReference>
<evidence type="ECO:0000259" key="3">
    <source>
        <dbReference type="Pfam" id="PF01191"/>
    </source>
</evidence>
<keyword evidence="2 5" id="KW-0548">Nucleotidyltransferase</keyword>
<feature type="domain" description="RNA polymerase subunit H/Rpb5 C-terminal" evidence="3">
    <location>
        <begin position="4"/>
        <end position="76"/>
    </location>
</feature>
<evidence type="ECO:0000313" key="7">
    <source>
        <dbReference type="Proteomes" id="UP000317265"/>
    </source>
</evidence>
<comment type="function">
    <text evidence="2">DNA-dependent RNA polymerase (RNAP) catalyzes the transcription of DNA into RNA using the four ribonucleoside triphosphates as substrates.</text>
</comment>
<name>A0A523BCA3_9CREN</name>
<dbReference type="Proteomes" id="UP000316080">
    <property type="component" value="Unassembled WGS sequence"/>
</dbReference>
<comment type="caution">
    <text evidence="5">The sequence shown here is derived from an EMBL/GenBank/DDBJ whole genome shotgun (WGS) entry which is preliminary data.</text>
</comment>
<dbReference type="EMBL" id="QNVI01000051">
    <property type="protein sequence ID" value="TDA38482.1"/>
    <property type="molecule type" value="Genomic_DNA"/>
</dbReference>
<keyword evidence="2 5" id="KW-0240">DNA-directed RNA polymerase</keyword>
<dbReference type="NCBIfam" id="NF007129">
    <property type="entry name" value="PRK09570.1"/>
    <property type="match status" value="1"/>
</dbReference>
<dbReference type="GO" id="GO:0042797">
    <property type="term" value="P:tRNA transcription by RNA polymerase III"/>
    <property type="evidence" value="ECO:0007669"/>
    <property type="project" value="TreeGrafter"/>
</dbReference>
<dbReference type="SUPFAM" id="SSF55287">
    <property type="entry name" value="RPB5-like RNA polymerase subunit"/>
    <property type="match status" value="1"/>
</dbReference>
<evidence type="ECO:0000256" key="1">
    <source>
        <dbReference type="ARBA" id="ARBA00023163"/>
    </source>
</evidence>
<dbReference type="PANTHER" id="PTHR10535">
    <property type="entry name" value="DNA-DIRECTED RNA POLYMERASES I, II, AND III SUBUNIT RPABC1"/>
    <property type="match status" value="1"/>
</dbReference>
<dbReference type="PANTHER" id="PTHR10535:SF0">
    <property type="entry name" value="DNA-DIRECTED RNA POLYMERASES I, II, AND III SUBUNIT RPABC1"/>
    <property type="match status" value="1"/>
</dbReference>
<keyword evidence="1 2" id="KW-0804">Transcription</keyword>
<comment type="subcellular location">
    <subcellularLocation>
        <location evidence="2">Cytoplasm</location>
    </subcellularLocation>
</comment>
<dbReference type="InterPro" id="IPR014381">
    <property type="entry name" value="Arch_Rpo5/euc_Rpb5"/>
</dbReference>
<dbReference type="Gene3D" id="3.90.940.20">
    <property type="entry name" value="RPB5-like RNA polymerase subunit"/>
    <property type="match status" value="1"/>
</dbReference>
<dbReference type="AlphaFoldDB" id="A0A523BCA3"/>
<accession>A0A523BCA3</accession>
<keyword evidence="2" id="KW-0963">Cytoplasm</keyword>
<reference evidence="4 6" key="2">
    <citation type="journal article" date="2019" name="Nat. Microbiol.">
        <title>Wide diversity of methane and short-chain alkane metabolisms in uncultured archaea.</title>
        <authorList>
            <person name="Borrel G."/>
            <person name="Adam P.S."/>
            <person name="McKay L.J."/>
            <person name="Chen L.X."/>
            <person name="Sierra-Garcia I.N."/>
            <person name="Sieber C.M."/>
            <person name="Letourneur Q."/>
            <person name="Ghozlane A."/>
            <person name="Andersen G.L."/>
            <person name="Li W.J."/>
            <person name="Hallam S.J."/>
            <person name="Muyzer G."/>
            <person name="de Oliveira V.M."/>
            <person name="Inskeep W.P."/>
            <person name="Banfield J.F."/>
            <person name="Gribaldo S."/>
        </authorList>
    </citation>
    <scope>NUCLEOTIDE SEQUENCE [LARGE SCALE GENOMIC DNA]</scope>
    <source>
        <strain evidence="4">Verst-YHS</strain>
    </source>
</reference>
<comment type="similarity">
    <text evidence="2">Belongs to the archaeal Rpo5/eukaryotic RPB5 RNA polymerase subunit family.</text>
</comment>
<dbReference type="GO" id="GO:0000428">
    <property type="term" value="C:DNA-directed RNA polymerase complex"/>
    <property type="evidence" value="ECO:0007669"/>
    <property type="project" value="UniProtKB-KW"/>
</dbReference>
<sequence>MVKFDIFKHELVPKARILSKEEVENLKKTYGIKKEQLPWIRKNDPMCRALGAKPGDVLMIIRKSEIAGEAISYRYVVPW</sequence>
<evidence type="ECO:0000313" key="6">
    <source>
        <dbReference type="Proteomes" id="UP000316080"/>
    </source>
</evidence>
<evidence type="ECO:0000313" key="5">
    <source>
        <dbReference type="EMBL" id="TDA38482.1"/>
    </source>
</evidence>
<dbReference type="InterPro" id="IPR035913">
    <property type="entry name" value="RPB5-like_sf"/>
</dbReference>
<comment type="subunit">
    <text evidence="2">Part of the RNA polymerase complex.</text>
</comment>
<reference evidence="5 7" key="1">
    <citation type="journal article" date="2019" name="Nat. Microbiol.">
        <title>Expanding anaerobic alkane metabolism in the domain of Archaea.</title>
        <authorList>
            <person name="Wang Y."/>
            <person name="Wegener G."/>
            <person name="Hou J."/>
            <person name="Wang F."/>
            <person name="Xiao X."/>
        </authorList>
    </citation>
    <scope>NUCLEOTIDE SEQUENCE [LARGE SCALE GENOMIC DNA]</scope>
    <source>
        <strain evidence="5">WYZ-LMO11</strain>
    </source>
</reference>
<gene>
    <name evidence="2" type="primary">rpo5</name>
    <name evidence="2" type="synonym">rpoH</name>
    <name evidence="5" type="ORF">DSO09_04215</name>
    <name evidence="4" type="ORF">EF809_02065</name>
</gene>
<dbReference type="GO" id="GO:0005737">
    <property type="term" value="C:cytoplasm"/>
    <property type="evidence" value="ECO:0007669"/>
    <property type="project" value="UniProtKB-SubCell"/>
</dbReference>
<dbReference type="GO" id="GO:0006366">
    <property type="term" value="P:transcription by RNA polymerase II"/>
    <property type="evidence" value="ECO:0007669"/>
    <property type="project" value="TreeGrafter"/>
</dbReference>
<evidence type="ECO:0000256" key="2">
    <source>
        <dbReference type="HAMAP-Rule" id="MF_00025"/>
    </source>
</evidence>
<dbReference type="GO" id="GO:0006362">
    <property type="term" value="P:transcription elongation by RNA polymerase I"/>
    <property type="evidence" value="ECO:0007669"/>
    <property type="project" value="TreeGrafter"/>
</dbReference>